<evidence type="ECO:0000313" key="3">
    <source>
        <dbReference type="EMBL" id="KAK4319359.1"/>
    </source>
</evidence>
<dbReference type="InterPro" id="IPR009057">
    <property type="entry name" value="Homeodomain-like_sf"/>
</dbReference>
<evidence type="ECO:0000313" key="5">
    <source>
        <dbReference type="Proteomes" id="UP001292094"/>
    </source>
</evidence>
<protein>
    <recommendedName>
        <fullName evidence="6">Transposase</fullName>
    </recommendedName>
</protein>
<reference evidence="2" key="1">
    <citation type="submission" date="2023-11" db="EMBL/GenBank/DDBJ databases">
        <title>Genome assemblies of two species of porcelain crab, Petrolisthes cinctipes and Petrolisthes manimaculis (Anomura: Porcellanidae).</title>
        <authorList>
            <person name="Angst P."/>
        </authorList>
    </citation>
    <scope>NUCLEOTIDE SEQUENCE</scope>
    <source>
        <strain evidence="2">PB745_02</strain>
        <tissue evidence="2">Gill</tissue>
    </source>
</reference>
<name>A0AAE1NKU5_9EUCA</name>
<dbReference type="SUPFAM" id="SSF46689">
    <property type="entry name" value="Homeodomain-like"/>
    <property type="match status" value="1"/>
</dbReference>
<dbReference type="EMBL" id="JAWZYT010005204">
    <property type="protein sequence ID" value="KAK4291266.1"/>
    <property type="molecule type" value="Genomic_DNA"/>
</dbReference>
<sequence>MYTFLHHLVLIVCLHTQTRKMKHRRPFRLTALSERAKFVLLWVEGMTTTDIAREMDVSANTVSRWIKRWKLEGNVNTRPRLGRPCIKRSQLMEGVQRFHQLWSNYHYIHPLSITDHKANFSFTWI</sequence>
<organism evidence="2 5">
    <name type="scientific">Petrolisthes manimaculis</name>
    <dbReference type="NCBI Taxonomy" id="1843537"/>
    <lineage>
        <taxon>Eukaryota</taxon>
        <taxon>Metazoa</taxon>
        <taxon>Ecdysozoa</taxon>
        <taxon>Arthropoda</taxon>
        <taxon>Crustacea</taxon>
        <taxon>Multicrustacea</taxon>
        <taxon>Malacostraca</taxon>
        <taxon>Eumalacostraca</taxon>
        <taxon>Eucarida</taxon>
        <taxon>Decapoda</taxon>
        <taxon>Pleocyemata</taxon>
        <taxon>Anomura</taxon>
        <taxon>Galatheoidea</taxon>
        <taxon>Porcellanidae</taxon>
        <taxon>Petrolisthes</taxon>
    </lineage>
</organism>
<dbReference type="GO" id="GO:0005634">
    <property type="term" value="C:nucleus"/>
    <property type="evidence" value="ECO:0007669"/>
    <property type="project" value="UniProtKB-SubCell"/>
</dbReference>
<evidence type="ECO:0000256" key="1">
    <source>
        <dbReference type="ARBA" id="ARBA00004123"/>
    </source>
</evidence>
<accession>A0AAE1NKU5</accession>
<dbReference type="AlphaFoldDB" id="A0AAE1NKU5"/>
<gene>
    <name evidence="3" type="ORF">Pmani_009692</name>
    <name evidence="4" type="ORF">Pmani_009698</name>
    <name evidence="2" type="ORF">Pmani_035895</name>
</gene>
<evidence type="ECO:0008006" key="6">
    <source>
        <dbReference type="Google" id="ProtNLM"/>
    </source>
</evidence>
<evidence type="ECO:0000313" key="2">
    <source>
        <dbReference type="EMBL" id="KAK4291266.1"/>
    </source>
</evidence>
<keyword evidence="5" id="KW-1185">Reference proteome</keyword>
<comment type="subcellular location">
    <subcellularLocation>
        <location evidence="1">Nucleus</location>
    </subcellularLocation>
</comment>
<dbReference type="Proteomes" id="UP001292094">
    <property type="component" value="Unassembled WGS sequence"/>
</dbReference>
<comment type="caution">
    <text evidence="2">The sequence shown here is derived from an EMBL/GenBank/DDBJ whole genome shotgun (WGS) entry which is preliminary data.</text>
</comment>
<dbReference type="Pfam" id="PF13384">
    <property type="entry name" value="HTH_23"/>
    <property type="match status" value="1"/>
</dbReference>
<proteinExistence type="predicted"/>
<evidence type="ECO:0000313" key="4">
    <source>
        <dbReference type="EMBL" id="KAK4319365.1"/>
    </source>
</evidence>
<dbReference type="EMBL" id="JAWZYT010000761">
    <property type="protein sequence ID" value="KAK4319365.1"/>
    <property type="molecule type" value="Genomic_DNA"/>
</dbReference>
<dbReference type="InterPro" id="IPR036388">
    <property type="entry name" value="WH-like_DNA-bd_sf"/>
</dbReference>
<dbReference type="EMBL" id="JAWZYT010000761">
    <property type="protein sequence ID" value="KAK4319359.1"/>
    <property type="molecule type" value="Genomic_DNA"/>
</dbReference>
<dbReference type="Gene3D" id="1.10.10.10">
    <property type="entry name" value="Winged helix-like DNA-binding domain superfamily/Winged helix DNA-binding domain"/>
    <property type="match status" value="1"/>
</dbReference>